<dbReference type="InterPro" id="IPR042216">
    <property type="entry name" value="MitoNEET_CISD"/>
</dbReference>
<dbReference type="Proteomes" id="UP000238312">
    <property type="component" value="Unassembled WGS sequence"/>
</dbReference>
<dbReference type="Gene3D" id="3.40.5.90">
    <property type="entry name" value="CDGSH iron-sulfur domain, mitoNEET-type"/>
    <property type="match status" value="1"/>
</dbReference>
<keyword evidence="2" id="KW-0479">Metal-binding</keyword>
<dbReference type="GO" id="GO:0005737">
    <property type="term" value="C:cytoplasm"/>
    <property type="evidence" value="ECO:0007669"/>
    <property type="project" value="UniProtKB-ARBA"/>
</dbReference>
<evidence type="ECO:0000256" key="4">
    <source>
        <dbReference type="ARBA" id="ARBA00023014"/>
    </source>
</evidence>
<comment type="caution">
    <text evidence="7">The sequence shown here is derived from an EMBL/GenBank/DDBJ whole genome shotgun (WGS) entry which is preliminary data.</text>
</comment>
<dbReference type="GO" id="GO:0051537">
    <property type="term" value="F:2 iron, 2 sulfur cluster binding"/>
    <property type="evidence" value="ECO:0007669"/>
    <property type="project" value="UniProtKB-KW"/>
</dbReference>
<feature type="compositionally biased region" description="Basic and acidic residues" evidence="5">
    <location>
        <begin position="1"/>
        <end position="14"/>
    </location>
</feature>
<keyword evidence="1" id="KW-0001">2Fe-2S</keyword>
<feature type="domain" description="Iron-binding zinc finger CDGSH type" evidence="6">
    <location>
        <begin position="58"/>
        <end position="102"/>
    </location>
</feature>
<sequence>MPPRNDDAAMERDGAAAGDHGAAPGSDPHAEAKAKPGTEAGSGVVTVTTCEDGPLLVRGAFELVTQDGESIPAGRATVALCRCGLSSVKPFCDGSHKAAGFKAASEPDLPG</sequence>
<proteinExistence type="predicted"/>
<gene>
    <name evidence="7" type="ORF">B0I32_114176</name>
</gene>
<accession>A0A2T0MT78</accession>
<evidence type="ECO:0000256" key="2">
    <source>
        <dbReference type="ARBA" id="ARBA00022723"/>
    </source>
</evidence>
<dbReference type="SMART" id="SM00704">
    <property type="entry name" value="ZnF_CDGSH"/>
    <property type="match status" value="1"/>
</dbReference>
<evidence type="ECO:0000256" key="5">
    <source>
        <dbReference type="SAM" id="MobiDB-lite"/>
    </source>
</evidence>
<dbReference type="AlphaFoldDB" id="A0A2T0MT78"/>
<reference evidence="7 8" key="1">
    <citation type="submission" date="2018-03" db="EMBL/GenBank/DDBJ databases">
        <title>Genomic Encyclopedia of Type Strains, Phase III (KMG-III): the genomes of soil and plant-associated and newly described type strains.</title>
        <authorList>
            <person name="Whitman W."/>
        </authorList>
    </citation>
    <scope>NUCLEOTIDE SEQUENCE [LARGE SCALE GENOMIC DNA]</scope>
    <source>
        <strain evidence="7 8">CGMCC 4.7104</strain>
    </source>
</reference>
<dbReference type="GO" id="GO:0046872">
    <property type="term" value="F:metal ion binding"/>
    <property type="evidence" value="ECO:0007669"/>
    <property type="project" value="UniProtKB-KW"/>
</dbReference>
<dbReference type="InterPro" id="IPR018967">
    <property type="entry name" value="FeS-contain_CDGSH-typ"/>
</dbReference>
<evidence type="ECO:0000256" key="1">
    <source>
        <dbReference type="ARBA" id="ARBA00022714"/>
    </source>
</evidence>
<keyword evidence="8" id="KW-1185">Reference proteome</keyword>
<name>A0A2T0MT78_9ACTN</name>
<feature type="compositionally biased region" description="Low complexity" evidence="5">
    <location>
        <begin position="15"/>
        <end position="27"/>
    </location>
</feature>
<keyword evidence="3" id="KW-0408">Iron</keyword>
<evidence type="ECO:0000259" key="6">
    <source>
        <dbReference type="SMART" id="SM00704"/>
    </source>
</evidence>
<evidence type="ECO:0000256" key="3">
    <source>
        <dbReference type="ARBA" id="ARBA00023004"/>
    </source>
</evidence>
<feature type="region of interest" description="Disordered" evidence="5">
    <location>
        <begin position="1"/>
        <end position="44"/>
    </location>
</feature>
<dbReference type="Pfam" id="PF09360">
    <property type="entry name" value="zf-CDGSH"/>
    <property type="match status" value="1"/>
</dbReference>
<evidence type="ECO:0000313" key="7">
    <source>
        <dbReference type="EMBL" id="PRX61807.1"/>
    </source>
</evidence>
<keyword evidence="4" id="KW-0411">Iron-sulfur</keyword>
<organism evidence="7 8">
    <name type="scientific">Nonomuraea fuscirosea</name>
    <dbReference type="NCBI Taxonomy" id="1291556"/>
    <lineage>
        <taxon>Bacteria</taxon>
        <taxon>Bacillati</taxon>
        <taxon>Actinomycetota</taxon>
        <taxon>Actinomycetes</taxon>
        <taxon>Streptosporangiales</taxon>
        <taxon>Streptosporangiaceae</taxon>
        <taxon>Nonomuraea</taxon>
    </lineage>
</organism>
<dbReference type="EMBL" id="PVNG01000014">
    <property type="protein sequence ID" value="PRX61807.1"/>
    <property type="molecule type" value="Genomic_DNA"/>
</dbReference>
<protein>
    <submittedName>
        <fullName evidence="7">CDGSH-type Zn-finger protein</fullName>
    </submittedName>
</protein>
<evidence type="ECO:0000313" key="8">
    <source>
        <dbReference type="Proteomes" id="UP000238312"/>
    </source>
</evidence>